<reference evidence="1 2" key="2">
    <citation type="journal article" date="2012" name="Stand. Genomic Sci.">
        <title>Complete genome sequence of the sulfate-reducing firmicute Desulfotomaculum ruminis type strain (DL(T)).</title>
        <authorList>
            <person name="Spring S."/>
            <person name="Visser M."/>
            <person name="Lu M."/>
            <person name="Copeland A."/>
            <person name="Lapidus A."/>
            <person name="Lucas S."/>
            <person name="Cheng J.F."/>
            <person name="Han C."/>
            <person name="Tapia R."/>
            <person name="Goodwin L.A."/>
            <person name="Pitluck S."/>
            <person name="Ivanova N."/>
            <person name="Land M."/>
            <person name="Hauser L."/>
            <person name="Larimer F."/>
            <person name="Rohde M."/>
            <person name="Goker M."/>
            <person name="Detter J.C."/>
            <person name="Kyrpides N.C."/>
            <person name="Woyke T."/>
            <person name="Schaap P.J."/>
            <person name="Plugge C.M."/>
            <person name="Muyzer G."/>
            <person name="Kuever J."/>
            <person name="Pereira I.A."/>
            <person name="Parshina S.N."/>
            <person name="Bernier-Latmani R."/>
            <person name="Stams A.J."/>
            <person name="Klenk H.P."/>
        </authorList>
    </citation>
    <scope>NUCLEOTIDE SEQUENCE [LARGE SCALE GENOMIC DNA]</scope>
    <source>
        <strain evidence="2">ATCC 23193 / DSM 2154 / NCIB 8452 / DL</strain>
    </source>
</reference>
<dbReference type="InterPro" id="IPR024307">
    <property type="entry name" value="YmaF"/>
</dbReference>
<protein>
    <recommendedName>
        <fullName evidence="3">YmaF family protein</fullName>
    </recommendedName>
</protein>
<dbReference type="RefSeq" id="WP_013840788.1">
    <property type="nucleotide sequence ID" value="NC_015589.1"/>
</dbReference>
<dbReference type="HOGENOM" id="CLU_2154317_0_0_9"/>
<dbReference type="Proteomes" id="UP000009234">
    <property type="component" value="Chromosome"/>
</dbReference>
<evidence type="ECO:0008006" key="3">
    <source>
        <dbReference type="Google" id="ProtNLM"/>
    </source>
</evidence>
<evidence type="ECO:0000313" key="2">
    <source>
        <dbReference type="Proteomes" id="UP000009234"/>
    </source>
</evidence>
<proteinExistence type="predicted"/>
<gene>
    <name evidence="1" type="ordered locus">Desru_0731</name>
</gene>
<organism evidence="1 2">
    <name type="scientific">Desulforamulus ruminis (strain ATCC 23193 / DSM 2154 / NCIMB 8452 / DL)</name>
    <name type="common">Desulfotomaculum ruminis</name>
    <dbReference type="NCBI Taxonomy" id="696281"/>
    <lineage>
        <taxon>Bacteria</taxon>
        <taxon>Bacillati</taxon>
        <taxon>Bacillota</taxon>
        <taxon>Clostridia</taxon>
        <taxon>Eubacteriales</taxon>
        <taxon>Peptococcaceae</taxon>
        <taxon>Desulforamulus</taxon>
    </lineage>
</organism>
<sequence>MSAIIPNRAPFHEHIFIGSTVLTNGHEHSFSGVTGPEILLPECSGLGHIHEIHVTHCSFLFMHSHRVKGITGPPIWLSENEHYHTLDGMTEACTADEHVHSFSGMTRSRWE</sequence>
<dbReference type="EMBL" id="CP002780">
    <property type="protein sequence ID" value="AEG59014.1"/>
    <property type="molecule type" value="Genomic_DNA"/>
</dbReference>
<dbReference type="Pfam" id="PF12788">
    <property type="entry name" value="YmaF"/>
    <property type="match status" value="1"/>
</dbReference>
<keyword evidence="2" id="KW-1185">Reference proteome</keyword>
<dbReference type="AlphaFoldDB" id="F6DTZ6"/>
<accession>F6DTZ6</accession>
<dbReference type="OrthoDB" id="1682334at2"/>
<name>F6DTZ6_DESRL</name>
<dbReference type="STRING" id="696281.Desru_0731"/>
<reference evidence="2" key="1">
    <citation type="submission" date="2011-05" db="EMBL/GenBank/DDBJ databases">
        <title>Complete sequence of Desulfotomaculum ruminis DSM 2154.</title>
        <authorList>
            <person name="Lucas S."/>
            <person name="Copeland A."/>
            <person name="Lapidus A."/>
            <person name="Cheng J.-F."/>
            <person name="Goodwin L."/>
            <person name="Pitluck S."/>
            <person name="Lu M."/>
            <person name="Detter J.C."/>
            <person name="Han C."/>
            <person name="Tapia R."/>
            <person name="Land M."/>
            <person name="Hauser L."/>
            <person name="Kyrpides N."/>
            <person name="Ivanova N."/>
            <person name="Mikhailova N."/>
            <person name="Pagani I."/>
            <person name="Stams A.J.M."/>
            <person name="Plugge C.M."/>
            <person name="Muyzer G."/>
            <person name="Kuever J."/>
            <person name="Parshina S.N."/>
            <person name="Ivanova A.E."/>
            <person name="Nazina T.N."/>
            <person name="Brambilla E."/>
            <person name="Spring S."/>
            <person name="Klenk H.-P."/>
            <person name="Woyke T."/>
        </authorList>
    </citation>
    <scope>NUCLEOTIDE SEQUENCE [LARGE SCALE GENOMIC DNA]</scope>
    <source>
        <strain evidence="2">ATCC 23193 / DSM 2154 / NCIB 8452 / DL</strain>
    </source>
</reference>
<evidence type="ECO:0000313" key="1">
    <source>
        <dbReference type="EMBL" id="AEG59014.1"/>
    </source>
</evidence>
<dbReference type="KEGG" id="dru:Desru_0731"/>